<dbReference type="OrthoDB" id="5949386at2"/>
<dbReference type="GO" id="GO:0043565">
    <property type="term" value="F:sequence-specific DNA binding"/>
    <property type="evidence" value="ECO:0007669"/>
    <property type="project" value="InterPro"/>
</dbReference>
<sequence>MTLSLSIQTKSSWHQQSPSRLYPSLPRAVIPTSAEFKPMTQIVSHSHPWSQLSYSCIGVMHIETDTGIFVIPPEQALWLPAGMAHQHFCKNRVSYRSLYIDPVLSEMLGNKVRPLTVDPLLKSLILEISSWPEDYQETEQSQRFILVLLDRLAMAKSNQLFMPTIQDKRLLPIIETLNQEPANKFTVEQWAFKVGASSRTLNRLFNQNYGMGFSRWKQKLRILKSLELLNSNMPLVDIAFELGYESTSAFITAFKKHLGCSPKKYLSQ</sequence>
<evidence type="ECO:0000256" key="2">
    <source>
        <dbReference type="ARBA" id="ARBA00023015"/>
    </source>
</evidence>
<dbReference type="InterPro" id="IPR009057">
    <property type="entry name" value="Homeodomain-like_sf"/>
</dbReference>
<keyword evidence="1" id="KW-0678">Repressor</keyword>
<dbReference type="InterPro" id="IPR020449">
    <property type="entry name" value="Tscrpt_reg_AraC-type_HTH"/>
</dbReference>
<dbReference type="PANTHER" id="PTHR11019">
    <property type="entry name" value="HTH-TYPE TRANSCRIPTIONAL REGULATOR NIMR"/>
    <property type="match status" value="1"/>
</dbReference>
<dbReference type="PROSITE" id="PS00041">
    <property type="entry name" value="HTH_ARAC_FAMILY_1"/>
    <property type="match status" value="1"/>
</dbReference>
<dbReference type="FunFam" id="1.10.10.60:FF:000132">
    <property type="entry name" value="AraC family transcriptional regulator"/>
    <property type="match status" value="1"/>
</dbReference>
<dbReference type="RefSeq" id="WP_033081166.1">
    <property type="nucleotide sequence ID" value="NZ_JQEC01000011.1"/>
</dbReference>
<reference evidence="6 7" key="1">
    <citation type="submission" date="2014-08" db="EMBL/GenBank/DDBJ databases">
        <title>Genomic and Phenotypic Diversity of Colwellia psychrerythraea strains from Disparate Marine Basins.</title>
        <authorList>
            <person name="Techtmann S.M."/>
            <person name="Stelling S.C."/>
            <person name="Utturkar S.M."/>
            <person name="Alshibli N."/>
            <person name="Harris A."/>
            <person name="Brown S.D."/>
            <person name="Hazen T.C."/>
        </authorList>
    </citation>
    <scope>NUCLEOTIDE SEQUENCE [LARGE SCALE GENOMIC DNA]</scope>
    <source>
        <strain evidence="6 7">GAB14E</strain>
    </source>
</reference>
<dbReference type="InterPro" id="IPR011051">
    <property type="entry name" value="RmlC_Cupin_sf"/>
</dbReference>
<dbReference type="PROSITE" id="PS01124">
    <property type="entry name" value="HTH_ARAC_FAMILY_2"/>
    <property type="match status" value="1"/>
</dbReference>
<accession>A0A099L239</accession>
<evidence type="ECO:0000256" key="3">
    <source>
        <dbReference type="ARBA" id="ARBA00023125"/>
    </source>
</evidence>
<keyword evidence="2" id="KW-0805">Transcription regulation</keyword>
<keyword evidence="4" id="KW-0804">Transcription</keyword>
<dbReference type="PATRIC" id="fig|28229.3.peg.1068"/>
<dbReference type="CDD" id="cd06124">
    <property type="entry name" value="cupin_NimR-like_N"/>
    <property type="match status" value="1"/>
</dbReference>
<evidence type="ECO:0000256" key="4">
    <source>
        <dbReference type="ARBA" id="ARBA00023163"/>
    </source>
</evidence>
<dbReference type="PRINTS" id="PR00032">
    <property type="entry name" value="HTHARAC"/>
</dbReference>
<name>A0A099L239_COLPS</name>
<dbReference type="SUPFAM" id="SSF46689">
    <property type="entry name" value="Homeodomain-like"/>
    <property type="match status" value="1"/>
</dbReference>
<organism evidence="6 7">
    <name type="scientific">Colwellia psychrerythraea</name>
    <name type="common">Vibrio psychroerythus</name>
    <dbReference type="NCBI Taxonomy" id="28229"/>
    <lineage>
        <taxon>Bacteria</taxon>
        <taxon>Pseudomonadati</taxon>
        <taxon>Pseudomonadota</taxon>
        <taxon>Gammaproteobacteria</taxon>
        <taxon>Alteromonadales</taxon>
        <taxon>Colwelliaceae</taxon>
        <taxon>Colwellia</taxon>
    </lineage>
</organism>
<gene>
    <name evidence="6" type="ORF">GAB14E_0134</name>
</gene>
<dbReference type="SUPFAM" id="SSF51182">
    <property type="entry name" value="RmlC-like cupins"/>
    <property type="match status" value="1"/>
</dbReference>
<feature type="domain" description="HTH araC/xylS-type" evidence="5">
    <location>
        <begin position="168"/>
        <end position="268"/>
    </location>
</feature>
<dbReference type="SMART" id="SM00342">
    <property type="entry name" value="HTH_ARAC"/>
    <property type="match status" value="1"/>
</dbReference>
<dbReference type="InterPro" id="IPR018062">
    <property type="entry name" value="HTH_AraC-typ_CS"/>
</dbReference>
<dbReference type="AlphaFoldDB" id="A0A099L239"/>
<dbReference type="Pfam" id="PF12833">
    <property type="entry name" value="HTH_18"/>
    <property type="match status" value="1"/>
</dbReference>
<keyword evidence="3" id="KW-0238">DNA-binding</keyword>
<dbReference type="Proteomes" id="UP000029868">
    <property type="component" value="Unassembled WGS sequence"/>
</dbReference>
<dbReference type="Gene3D" id="1.10.10.60">
    <property type="entry name" value="Homeodomain-like"/>
    <property type="match status" value="1"/>
</dbReference>
<comment type="caution">
    <text evidence="6">The sequence shown here is derived from an EMBL/GenBank/DDBJ whole genome shotgun (WGS) entry which is preliminary data.</text>
</comment>
<evidence type="ECO:0000256" key="1">
    <source>
        <dbReference type="ARBA" id="ARBA00022491"/>
    </source>
</evidence>
<evidence type="ECO:0000259" key="5">
    <source>
        <dbReference type="PROSITE" id="PS01124"/>
    </source>
</evidence>
<protein>
    <submittedName>
        <fullName evidence="6">Transcriptional regulator with only HTH domain, AraC family</fullName>
    </submittedName>
</protein>
<evidence type="ECO:0000313" key="6">
    <source>
        <dbReference type="EMBL" id="KGJ96187.1"/>
    </source>
</evidence>
<proteinExistence type="predicted"/>
<dbReference type="EMBL" id="JQEC01000011">
    <property type="protein sequence ID" value="KGJ96187.1"/>
    <property type="molecule type" value="Genomic_DNA"/>
</dbReference>
<dbReference type="PANTHER" id="PTHR11019:SF190">
    <property type="entry name" value="ARAC-FAMILY REGULATORY PROTEIN"/>
    <property type="match status" value="1"/>
</dbReference>
<dbReference type="InterPro" id="IPR018060">
    <property type="entry name" value="HTH_AraC"/>
</dbReference>
<dbReference type="GO" id="GO:0003700">
    <property type="term" value="F:DNA-binding transcription factor activity"/>
    <property type="evidence" value="ECO:0007669"/>
    <property type="project" value="InterPro"/>
</dbReference>
<evidence type="ECO:0000313" key="7">
    <source>
        <dbReference type="Proteomes" id="UP000029868"/>
    </source>
</evidence>